<comment type="caution">
    <text evidence="1">The sequence shown here is derived from an EMBL/GenBank/DDBJ whole genome shotgun (WGS) entry which is preliminary data.</text>
</comment>
<keyword evidence="2" id="KW-1185">Reference proteome</keyword>
<gene>
    <name evidence="1" type="ORF">C8D95_101393</name>
</gene>
<dbReference type="Proteomes" id="UP000245390">
    <property type="component" value="Unassembled WGS sequence"/>
</dbReference>
<sequence>MTDIAFTSIRPAESAGNLNLARTIVHAYWWAQSVTRTYARTNDVVRSVSKAEVIV</sequence>
<name>A0A316GC75_9RHOB</name>
<evidence type="ECO:0000313" key="1">
    <source>
        <dbReference type="EMBL" id="PWK58579.1"/>
    </source>
</evidence>
<organism evidence="1 2">
    <name type="scientific">Silicimonas algicola</name>
    <dbReference type="NCBI Taxonomy" id="1826607"/>
    <lineage>
        <taxon>Bacteria</taxon>
        <taxon>Pseudomonadati</taxon>
        <taxon>Pseudomonadota</taxon>
        <taxon>Alphaproteobacteria</taxon>
        <taxon>Rhodobacterales</taxon>
        <taxon>Paracoccaceae</taxon>
    </lineage>
</organism>
<dbReference type="RefSeq" id="WP_164721561.1">
    <property type="nucleotide sequence ID" value="NZ_CP034588.1"/>
</dbReference>
<protein>
    <submittedName>
        <fullName evidence="1">Uncharacterized protein</fullName>
    </submittedName>
</protein>
<proteinExistence type="predicted"/>
<dbReference type="AlphaFoldDB" id="A0A316GC75"/>
<reference evidence="1 2" key="1">
    <citation type="submission" date="2018-05" db="EMBL/GenBank/DDBJ databases">
        <title>Genomic Encyclopedia of Type Strains, Phase IV (KMG-IV): sequencing the most valuable type-strain genomes for metagenomic binning, comparative biology and taxonomic classification.</title>
        <authorList>
            <person name="Goeker M."/>
        </authorList>
    </citation>
    <scope>NUCLEOTIDE SEQUENCE [LARGE SCALE GENOMIC DNA]</scope>
    <source>
        <strain evidence="1 2">DSM 103371</strain>
    </source>
</reference>
<evidence type="ECO:0000313" key="2">
    <source>
        <dbReference type="Proteomes" id="UP000245390"/>
    </source>
</evidence>
<dbReference type="EMBL" id="QGGV01000001">
    <property type="protein sequence ID" value="PWK58579.1"/>
    <property type="molecule type" value="Genomic_DNA"/>
</dbReference>
<accession>A0A316GC75</accession>